<evidence type="ECO:0000256" key="12">
    <source>
        <dbReference type="ARBA" id="ARBA00048117"/>
    </source>
</evidence>
<dbReference type="Gene3D" id="2.40.50.140">
    <property type="entry name" value="Nucleic acid-binding proteins"/>
    <property type="match status" value="1"/>
</dbReference>
<keyword evidence="8 13" id="KW-0539">Nucleus</keyword>
<feature type="compositionally biased region" description="Basic and acidic residues" evidence="14">
    <location>
        <begin position="812"/>
        <end position="821"/>
    </location>
</feature>
<feature type="compositionally biased region" description="Basic and acidic residues" evidence="14">
    <location>
        <begin position="695"/>
        <end position="704"/>
    </location>
</feature>
<feature type="binding site" evidence="13">
    <location>
        <position position="402"/>
    </location>
    <ligand>
        <name>substrate</name>
    </ligand>
</feature>
<evidence type="ECO:0000259" key="17">
    <source>
        <dbReference type="Pfam" id="PF10187"/>
    </source>
</evidence>
<dbReference type="FunFam" id="3.30.420.40:FF:000141">
    <property type="entry name" value="Probable tRNA N6-adenosine threonylcarbamoyltransferase"/>
    <property type="match status" value="1"/>
</dbReference>
<dbReference type="HAMAP" id="MF_01446">
    <property type="entry name" value="Kae1"/>
    <property type="match status" value="1"/>
</dbReference>
<feature type="domain" description="Gcp-like" evidence="16">
    <location>
        <begin position="159"/>
        <end position="436"/>
    </location>
</feature>
<organism evidence="18 19">
    <name type="scientific">Wallemia hederae</name>
    <dbReference type="NCBI Taxonomy" id="1540922"/>
    <lineage>
        <taxon>Eukaryota</taxon>
        <taxon>Fungi</taxon>
        <taxon>Dikarya</taxon>
        <taxon>Basidiomycota</taxon>
        <taxon>Wallemiomycotina</taxon>
        <taxon>Wallemiomycetes</taxon>
        <taxon>Wallemiales</taxon>
        <taxon>Wallemiaceae</taxon>
        <taxon>Wallemia</taxon>
    </lineage>
</organism>
<dbReference type="GO" id="GO:0000408">
    <property type="term" value="C:EKC/KEOPS complex"/>
    <property type="evidence" value="ECO:0007669"/>
    <property type="project" value="InterPro"/>
</dbReference>
<dbReference type="EMBL" id="SPNW01000008">
    <property type="protein sequence ID" value="TIA92166.1"/>
    <property type="molecule type" value="Genomic_DNA"/>
</dbReference>
<evidence type="ECO:0000259" key="16">
    <source>
        <dbReference type="Pfam" id="PF00814"/>
    </source>
</evidence>
<evidence type="ECO:0000256" key="11">
    <source>
        <dbReference type="ARBA" id="ARBA00030439"/>
    </source>
</evidence>
<dbReference type="GO" id="GO:0006412">
    <property type="term" value="P:translation"/>
    <property type="evidence" value="ECO:0007669"/>
    <property type="project" value="InterPro"/>
</dbReference>
<dbReference type="CDD" id="cd04457">
    <property type="entry name" value="S1_S28E"/>
    <property type="match status" value="1"/>
</dbReference>
<proteinExistence type="inferred from homology"/>
<keyword evidence="15" id="KW-0812">Transmembrane</keyword>
<comment type="similarity">
    <text evidence="13">Belongs to the KAE1 / TsaD family.</text>
</comment>
<dbReference type="PANTHER" id="PTHR11735">
    <property type="entry name" value="TRNA N6-ADENOSINE THREONYLCARBAMOYLTRANSFERASE"/>
    <property type="match status" value="1"/>
</dbReference>
<dbReference type="GO" id="GO:0046872">
    <property type="term" value="F:metal ion binding"/>
    <property type="evidence" value="ECO:0007669"/>
    <property type="project" value="UniProtKB-KW"/>
</dbReference>
<sequence>MDAPAANKQPVKLAKVTKVLGRTGSRGGITQVRVEFLDDTSRSIIRNVKGPVRESDILALLESEREARRLLAALLLFALSLAGIVTSAVLLLTERTNLYLDLVVDAVALVPLLTIWVIAHYVAWEDYIAIGLEGSANKLGAGIVRHNKNGLVDVLSNPRHTYITPPGSGFLPADTARHHKAWLTKVIQKALYDADLTLNDVDCICFTKGPGMGAPLTAVAMVARTLSLLYNKPLVGVNHCVGHIEMGRLITGAQNPIVLYVSGGNTQVIAYSQQRYRIFGETLDIAVGNCLDRFARVIGLPNDPSPGYNIEQAAKKGTKLLKLPYTTKGMDISLSGLLTATSAYTTKPQFKEVAENDDDFTKEDLCFTLQEVAFAMLVETTERAMAHVGSKEVLIVGGVGCNKRLQEMMAIMAQERGGKVFATDMRFCIDNGLMIAQAGLLQHRMGQVTPLNETNCKQRYRTDEVLVSWRRFVSSGSVNAKESDKEWQAAYERLQKEPLEAKEKEEQDNRPLAEQLHERKAQKDAEFEEKTKFSNQFRGLEAGEAAYLNEMNAKRNSESKRRREEEEEELMQFKQAHSDEEINKGPIVISDSSDDDKDMDDPVLATYTAAANKRKASEIVAVDESDEDKQQPEKSEQPEKPEQQKELQQPQDSETRPNEQLTKQQSALKNTDTVDSLTPPPPTPPTRIKKAAPRAADKADRQDNSKILAQLLKDKKKNDTLRAGAVGQEDAYKRFLERERQKNEGIDNLGTEPQNEDAAEASSSDDDEFITVDQDADMDMNIDAGNHAESSNENVENGTTDKNTELDNVLSADKENMRKEKAEKQYKPNYNFFDISRYQDVDAEKFLQTSLDTIIADAGIPQLQRDCLSEYSRLRSQNDVEKQRVYLSIAVPVIALRSELSFNIMQFLFHLMILHKHIPTKDTVLRVLLDILPRYSRETVPFGLMDLIAPLTVLGVSATTENLLHGNNEKMVSRPLSKKDKKEWIAQTATRVIIMSRLIALLQAMCEHSLFDVGDTSGLFTMMILLSMDRSVSSLYRQIVVCANVALNSVAELVESKEKAAAAAADNDNKADKEVSTSNETPTNTLPHDHIVDAINMADLNLLMHVCNAAFCESSAYQLAMLHAFPAGTLRAMRMRRWLAWAILLEGKDEKIDSNKYMKSPNILPLVNQLQDVNGRRDSKFGIHEDTNYDHVTNCVEILSIVLTDVETYLNEERELIRSDDSDDEEEGKLRKDSIFIFIQLLRNLSGMIVDTRKADLDKSRCKDVIQRLEMRLHWQRSTFLQNMQTESRT</sequence>
<evidence type="ECO:0000256" key="15">
    <source>
        <dbReference type="SAM" id="Phobius"/>
    </source>
</evidence>
<evidence type="ECO:0000256" key="13">
    <source>
        <dbReference type="HAMAP-Rule" id="MF_03180"/>
    </source>
</evidence>
<dbReference type="InterPro" id="IPR000905">
    <property type="entry name" value="Gcp-like_dom"/>
</dbReference>
<evidence type="ECO:0000256" key="7">
    <source>
        <dbReference type="ARBA" id="ARBA00022980"/>
    </source>
</evidence>
<feature type="compositionally biased region" description="Acidic residues" evidence="14">
    <location>
        <begin position="592"/>
        <end position="601"/>
    </location>
</feature>
<dbReference type="FunFam" id="2.40.50.140:FF:000025">
    <property type="entry name" value="40S ribosomal protein S28"/>
    <property type="match status" value="1"/>
</dbReference>
<feature type="compositionally biased region" description="Polar residues" evidence="14">
    <location>
        <begin position="658"/>
        <end position="676"/>
    </location>
</feature>
<evidence type="ECO:0000256" key="10">
    <source>
        <dbReference type="ARBA" id="ARBA00023315"/>
    </source>
</evidence>
<keyword evidence="3 13" id="KW-0963">Cytoplasm</keyword>
<keyword evidence="4 13" id="KW-0808">Transferase</keyword>
<protein>
    <recommendedName>
        <fullName evidence="2">N(6)-L-threonylcarbamoyladenine synthase</fullName>
        <ecNumber evidence="2">2.3.1.234</ecNumber>
    </recommendedName>
    <alternativeName>
        <fullName evidence="11">N6-L-threonylcarbamoyladenine synthase</fullName>
    </alternativeName>
</protein>
<accession>A0A4T0FYM4</accession>
<dbReference type="GO" id="GO:0005634">
    <property type="term" value="C:nucleus"/>
    <property type="evidence" value="ECO:0007669"/>
    <property type="project" value="UniProtKB-SubCell"/>
</dbReference>
<evidence type="ECO:0000256" key="9">
    <source>
        <dbReference type="ARBA" id="ARBA00023274"/>
    </source>
</evidence>
<evidence type="ECO:0000256" key="8">
    <source>
        <dbReference type="ARBA" id="ARBA00023242"/>
    </source>
</evidence>
<feature type="binding site" evidence="13">
    <location>
        <position position="243"/>
    </location>
    <ligand>
        <name>a divalent metal cation</name>
        <dbReference type="ChEBI" id="CHEBI:60240"/>
    </ligand>
</feature>
<feature type="compositionally biased region" description="Basic and acidic residues" evidence="14">
    <location>
        <begin position="552"/>
        <end position="564"/>
    </location>
</feature>
<dbReference type="SUPFAM" id="SSF53067">
    <property type="entry name" value="Actin-like ATPase domain"/>
    <property type="match status" value="1"/>
</dbReference>
<name>A0A4T0FYM4_9BASI</name>
<keyword evidence="7" id="KW-0689">Ribosomal protein</keyword>
<comment type="cofactor">
    <cofactor evidence="13">
        <name>a divalent metal cation</name>
        <dbReference type="ChEBI" id="CHEBI:60240"/>
    </cofactor>
    <text evidence="13">Binds 1 divalent metal cation per subunit.</text>
</comment>
<dbReference type="NCBIfam" id="TIGR00329">
    <property type="entry name" value="gcp_kae1"/>
    <property type="match status" value="1"/>
</dbReference>
<feature type="compositionally biased region" description="Polar residues" evidence="14">
    <location>
        <begin position="788"/>
        <end position="801"/>
    </location>
</feature>
<dbReference type="PROSITE" id="PS01016">
    <property type="entry name" value="GLYCOPROTEASE"/>
    <property type="match status" value="1"/>
</dbReference>
<comment type="similarity">
    <text evidence="1">Belongs to the eukaryotic ribosomal protein eS28 family.</text>
</comment>
<dbReference type="PANTHER" id="PTHR11735:SF14">
    <property type="entry name" value="TRNA N6-ADENOSINE THREONYLCARBAMOYLTRANSFERASE"/>
    <property type="match status" value="1"/>
</dbReference>
<dbReference type="GO" id="GO:0002949">
    <property type="term" value="P:tRNA threonylcarbamoyladenosine modification"/>
    <property type="evidence" value="ECO:0007669"/>
    <property type="project" value="UniProtKB-UniRule"/>
</dbReference>
<dbReference type="InterPro" id="IPR012340">
    <property type="entry name" value="NA-bd_OB-fold"/>
</dbReference>
<feature type="transmembrane region" description="Helical" evidence="15">
    <location>
        <begin position="70"/>
        <end position="92"/>
    </location>
</feature>
<feature type="binding site" evidence="13">
    <location>
        <position position="430"/>
    </location>
    <ligand>
        <name>a divalent metal cation</name>
        <dbReference type="ChEBI" id="CHEBI:60240"/>
    </ligand>
</feature>
<dbReference type="CDD" id="cd24132">
    <property type="entry name" value="ASKHA_NBD_OSGEP_like_euk"/>
    <property type="match status" value="1"/>
</dbReference>
<dbReference type="PRINTS" id="PR00789">
    <property type="entry name" value="OSIALOPTASE"/>
</dbReference>
<dbReference type="HAMAP" id="MF_00292">
    <property type="entry name" value="Ribosomal_eS28"/>
    <property type="match status" value="1"/>
</dbReference>
<dbReference type="InterPro" id="IPR028626">
    <property type="entry name" value="Ribosomal_eS28_CS"/>
</dbReference>
<dbReference type="InterPro" id="IPR017860">
    <property type="entry name" value="Peptidase_M22_CS"/>
</dbReference>
<dbReference type="GO" id="GO:0005840">
    <property type="term" value="C:ribosome"/>
    <property type="evidence" value="ECO:0007669"/>
    <property type="project" value="UniProtKB-KW"/>
</dbReference>
<evidence type="ECO:0000256" key="6">
    <source>
        <dbReference type="ARBA" id="ARBA00022723"/>
    </source>
</evidence>
<feature type="binding site" evidence="13">
    <location>
        <position position="307"/>
    </location>
    <ligand>
        <name>substrate</name>
    </ligand>
</feature>
<dbReference type="SUPFAM" id="SSF50249">
    <property type="entry name" value="Nucleic acid-binding proteins"/>
    <property type="match status" value="1"/>
</dbReference>
<evidence type="ECO:0000256" key="1">
    <source>
        <dbReference type="ARBA" id="ARBA00005943"/>
    </source>
</evidence>
<feature type="region of interest" description="Disordered" evidence="14">
    <location>
        <begin position="1062"/>
        <end position="1084"/>
    </location>
</feature>
<evidence type="ECO:0000256" key="4">
    <source>
        <dbReference type="ARBA" id="ARBA00022679"/>
    </source>
</evidence>
<keyword evidence="15" id="KW-1133">Transmembrane helix</keyword>
<dbReference type="PROSITE" id="PS00961">
    <property type="entry name" value="RIBOSOMAL_S28E"/>
    <property type="match status" value="1"/>
</dbReference>
<keyword evidence="5 13" id="KW-0819">tRNA processing</keyword>
<dbReference type="Proteomes" id="UP000310189">
    <property type="component" value="Unassembled WGS sequence"/>
</dbReference>
<evidence type="ECO:0000256" key="3">
    <source>
        <dbReference type="ARBA" id="ARBA00022490"/>
    </source>
</evidence>
<dbReference type="InterPro" id="IPR000289">
    <property type="entry name" value="Ribosomal_eS28"/>
</dbReference>
<keyword evidence="9" id="KW-0687">Ribonucleoprotein</keyword>
<feature type="compositionally biased region" description="Basic and acidic residues" evidence="14">
    <location>
        <begin position="498"/>
        <end position="532"/>
    </location>
</feature>
<feature type="domain" description="FAM192A/Fyv6 N-terminal" evidence="17">
    <location>
        <begin position="472"/>
        <end position="574"/>
    </location>
</feature>
<dbReference type="GO" id="GO:1990904">
    <property type="term" value="C:ribonucleoprotein complex"/>
    <property type="evidence" value="ECO:0007669"/>
    <property type="project" value="UniProtKB-KW"/>
</dbReference>
<evidence type="ECO:0000313" key="19">
    <source>
        <dbReference type="Proteomes" id="UP000310189"/>
    </source>
</evidence>
<dbReference type="Gene3D" id="3.30.420.40">
    <property type="match status" value="2"/>
</dbReference>
<evidence type="ECO:0000256" key="14">
    <source>
        <dbReference type="SAM" id="MobiDB-lite"/>
    </source>
</evidence>
<feature type="binding site" evidence="13">
    <location>
        <position position="292"/>
    </location>
    <ligand>
        <name>substrate</name>
    </ligand>
</feature>
<feature type="transmembrane region" description="Helical" evidence="15">
    <location>
        <begin position="99"/>
        <end position="124"/>
    </location>
</feature>
<feature type="compositionally biased region" description="Basic and acidic residues" evidence="14">
    <location>
        <begin position="730"/>
        <end position="745"/>
    </location>
</feature>
<dbReference type="OrthoDB" id="10254073at2759"/>
<feature type="compositionally biased region" description="Basic and acidic residues" evidence="14">
    <location>
        <begin position="628"/>
        <end position="645"/>
    </location>
</feature>
<evidence type="ECO:0000313" key="18">
    <source>
        <dbReference type="EMBL" id="TIA92166.1"/>
    </source>
</evidence>
<dbReference type="GO" id="GO:0061711">
    <property type="term" value="F:tRNA N(6)-L-threonylcarbamoyladenine synthase activity"/>
    <property type="evidence" value="ECO:0007669"/>
    <property type="project" value="UniProtKB-EC"/>
</dbReference>
<gene>
    <name evidence="18" type="ORF">E3P99_00753</name>
</gene>
<reference evidence="18 19" key="1">
    <citation type="submission" date="2019-03" db="EMBL/GenBank/DDBJ databases">
        <title>Sequencing 23 genomes of Wallemia ichthyophaga.</title>
        <authorList>
            <person name="Gostincar C."/>
        </authorList>
    </citation>
    <scope>NUCLEOTIDE SEQUENCE [LARGE SCALE GENOMIC DNA]</scope>
    <source>
        <strain evidence="18 19">EXF-5753</strain>
    </source>
</reference>
<dbReference type="InterPro" id="IPR034680">
    <property type="entry name" value="Kae1_archaea_euk"/>
</dbReference>
<dbReference type="Pfam" id="PF00814">
    <property type="entry name" value="TsaD"/>
    <property type="match status" value="1"/>
</dbReference>
<dbReference type="FunFam" id="3.30.420.40:FF:000295">
    <property type="entry name" value="Probable tRNA N6-adenosine threonylcarbamoyltransferase"/>
    <property type="match status" value="1"/>
</dbReference>
<dbReference type="InterPro" id="IPR043129">
    <property type="entry name" value="ATPase_NBD"/>
</dbReference>
<dbReference type="NCBIfam" id="TIGR03722">
    <property type="entry name" value="arch_KAE1"/>
    <property type="match status" value="1"/>
</dbReference>
<comment type="caution">
    <text evidence="18">The sequence shown here is derived from an EMBL/GenBank/DDBJ whole genome shotgun (WGS) entry which is preliminary data.</text>
</comment>
<dbReference type="Pfam" id="PF10187">
    <property type="entry name" value="FAM192A_Fyv6_N"/>
    <property type="match status" value="1"/>
</dbReference>
<dbReference type="EC" id="2.3.1.234" evidence="2"/>
<keyword evidence="15" id="KW-0472">Membrane</keyword>
<evidence type="ECO:0000256" key="5">
    <source>
        <dbReference type="ARBA" id="ARBA00022694"/>
    </source>
</evidence>
<dbReference type="InterPro" id="IPR019331">
    <property type="entry name" value="FAM192A/Fyv6_N"/>
</dbReference>
<feature type="binding site" evidence="13">
    <location>
        <position position="239"/>
    </location>
    <ligand>
        <name>a divalent metal cation</name>
        <dbReference type="ChEBI" id="CHEBI:60240"/>
    </ligand>
</feature>
<comment type="subcellular location">
    <subcellularLocation>
        <location evidence="13">Cytoplasm</location>
    </subcellularLocation>
    <subcellularLocation>
        <location evidence="13">Nucleus</location>
    </subcellularLocation>
</comment>
<feature type="binding site" evidence="13">
    <location>
        <position position="260"/>
    </location>
    <ligand>
        <name>a divalent metal cation</name>
        <dbReference type="ChEBI" id="CHEBI:60240"/>
    </ligand>
</feature>
<feature type="region of interest" description="Disordered" evidence="14">
    <location>
        <begin position="784"/>
        <end position="821"/>
    </location>
</feature>
<dbReference type="Pfam" id="PF01200">
    <property type="entry name" value="Ribosomal_S28e"/>
    <property type="match status" value="1"/>
</dbReference>
<feature type="compositionally biased region" description="Acidic residues" evidence="14">
    <location>
        <begin position="754"/>
        <end position="767"/>
    </location>
</feature>
<keyword evidence="6 13" id="KW-0479">Metal-binding</keyword>
<dbReference type="InterPro" id="IPR017861">
    <property type="entry name" value="KAE1/TsaD"/>
</dbReference>
<comment type="catalytic activity">
    <reaction evidence="12 13">
        <text>L-threonylcarbamoyladenylate + adenosine(37) in tRNA = N(6)-L-threonylcarbamoyladenosine(37) in tRNA + AMP + H(+)</text>
        <dbReference type="Rhea" id="RHEA:37059"/>
        <dbReference type="Rhea" id="RHEA-COMP:10162"/>
        <dbReference type="Rhea" id="RHEA-COMP:10163"/>
        <dbReference type="ChEBI" id="CHEBI:15378"/>
        <dbReference type="ChEBI" id="CHEBI:73682"/>
        <dbReference type="ChEBI" id="CHEBI:74411"/>
        <dbReference type="ChEBI" id="CHEBI:74418"/>
        <dbReference type="ChEBI" id="CHEBI:456215"/>
        <dbReference type="EC" id="2.3.1.234"/>
    </reaction>
</comment>
<feature type="binding site" evidence="13">
    <location>
        <begin position="260"/>
        <end position="264"/>
    </location>
    <ligand>
        <name>substrate</name>
    </ligand>
</feature>
<feature type="region of interest" description="Disordered" evidence="14">
    <location>
        <begin position="548"/>
        <end position="767"/>
    </location>
</feature>
<feature type="binding site" evidence="13">
    <location>
        <position position="311"/>
    </location>
    <ligand>
        <name>substrate</name>
    </ligand>
</feature>
<dbReference type="GO" id="GO:0003735">
    <property type="term" value="F:structural constituent of ribosome"/>
    <property type="evidence" value="ECO:0007669"/>
    <property type="project" value="InterPro"/>
</dbReference>
<keyword evidence="19" id="KW-1185">Reference proteome</keyword>
<dbReference type="GO" id="GO:0005737">
    <property type="term" value="C:cytoplasm"/>
    <property type="evidence" value="ECO:0007669"/>
    <property type="project" value="UniProtKB-SubCell"/>
</dbReference>
<feature type="region of interest" description="Disordered" evidence="14">
    <location>
        <begin position="498"/>
        <end position="536"/>
    </location>
</feature>
<keyword evidence="10 13" id="KW-0012">Acyltransferase</keyword>
<evidence type="ECO:0000256" key="2">
    <source>
        <dbReference type="ARBA" id="ARBA00012156"/>
    </source>
</evidence>